<name>A0ABW2BWM4_9PSEU</name>
<comment type="similarity">
    <text evidence="5 6">Belongs to the FtsA/MreB family.</text>
</comment>
<sequence>MGGFGIDLGTANTVVGEPERGIVLNEPSVMLVKRTAPTKAVLVGSQARELIGRTPHGYETQRPLRDGVIVDLESARSFIGAIIRKVAHRWWLGLRPRGVIAVPAGATALERRALLEVAHEAGLRKVALIPEPVAGALGSGIDPLEPRAHLVVDLGGGTAEITGFCFGGILTHRSCRVAGDELTNALYQYLRVEHQLVVGELTAEDLKKRLHEGDADEPLVVEGRDAASGRARLVTLETEEVVDALRPTTMEIVHTLTACLEDLPAQAVGDVMSEGLLAMGGGSMLRGFTQLLEESFGFPVKTAERPLTCVAEGATRALELPDVLTVYGD</sequence>
<evidence type="ECO:0000313" key="7">
    <source>
        <dbReference type="EMBL" id="MFC6866657.1"/>
    </source>
</evidence>
<dbReference type="InterPro" id="IPR056546">
    <property type="entry name" value="MreB_MamK-like"/>
</dbReference>
<accession>A0ABW2BWM4</accession>
<dbReference type="RefSeq" id="WP_345396008.1">
    <property type="nucleotide sequence ID" value="NZ_BAABLA010000024.1"/>
</dbReference>
<keyword evidence="4 6" id="KW-0133">Cell shape</keyword>
<dbReference type="NCBIfam" id="NF010539">
    <property type="entry name" value="PRK13927.1"/>
    <property type="match status" value="1"/>
</dbReference>
<dbReference type="PRINTS" id="PR01652">
    <property type="entry name" value="SHAPEPROTEIN"/>
</dbReference>
<dbReference type="PANTHER" id="PTHR42749">
    <property type="entry name" value="CELL SHAPE-DETERMINING PROTEIN MREB"/>
    <property type="match status" value="1"/>
</dbReference>
<feature type="binding site" evidence="6">
    <location>
        <begin position="204"/>
        <end position="207"/>
    </location>
    <ligand>
        <name>ATP</name>
        <dbReference type="ChEBI" id="CHEBI:30616"/>
    </ligand>
</feature>
<dbReference type="PANTHER" id="PTHR42749:SF1">
    <property type="entry name" value="CELL SHAPE-DETERMINING PROTEIN MREB"/>
    <property type="match status" value="1"/>
</dbReference>
<dbReference type="Gene3D" id="3.30.420.40">
    <property type="match status" value="3"/>
</dbReference>
<dbReference type="Pfam" id="PF06723">
    <property type="entry name" value="MreB_Mbl"/>
    <property type="match status" value="1"/>
</dbReference>
<evidence type="ECO:0000256" key="1">
    <source>
        <dbReference type="ARBA" id="ARBA00022490"/>
    </source>
</evidence>
<reference evidence="8" key="1">
    <citation type="journal article" date="2019" name="Int. J. Syst. Evol. Microbiol.">
        <title>The Global Catalogue of Microorganisms (GCM) 10K type strain sequencing project: providing services to taxonomists for standard genome sequencing and annotation.</title>
        <authorList>
            <consortium name="The Broad Institute Genomics Platform"/>
            <consortium name="The Broad Institute Genome Sequencing Center for Infectious Disease"/>
            <person name="Wu L."/>
            <person name="Ma J."/>
        </authorList>
    </citation>
    <scope>NUCLEOTIDE SEQUENCE [LARGE SCALE GENOMIC DNA]</scope>
    <source>
        <strain evidence="8">KCTC 32255</strain>
    </source>
</reference>
<comment type="subunit">
    <text evidence="6">Forms polymers.</text>
</comment>
<keyword evidence="1 6" id="KW-0963">Cytoplasm</keyword>
<dbReference type="Proteomes" id="UP001596337">
    <property type="component" value="Unassembled WGS sequence"/>
</dbReference>
<dbReference type="HAMAP" id="MF_02207">
    <property type="entry name" value="MreB"/>
    <property type="match status" value="1"/>
</dbReference>
<evidence type="ECO:0000256" key="2">
    <source>
        <dbReference type="ARBA" id="ARBA00022741"/>
    </source>
</evidence>
<evidence type="ECO:0000256" key="6">
    <source>
        <dbReference type="HAMAP-Rule" id="MF_02207"/>
    </source>
</evidence>
<dbReference type="SUPFAM" id="SSF53067">
    <property type="entry name" value="Actin-like ATPase domain"/>
    <property type="match status" value="2"/>
</dbReference>
<evidence type="ECO:0000256" key="4">
    <source>
        <dbReference type="ARBA" id="ARBA00022960"/>
    </source>
</evidence>
<evidence type="ECO:0000256" key="3">
    <source>
        <dbReference type="ARBA" id="ARBA00022840"/>
    </source>
</evidence>
<protein>
    <recommendedName>
        <fullName evidence="6">Cell shape-determining protein MreB</fullName>
    </recommendedName>
</protein>
<dbReference type="InterPro" id="IPR004753">
    <property type="entry name" value="MreB"/>
</dbReference>
<feature type="binding site" evidence="6">
    <location>
        <begin position="10"/>
        <end position="12"/>
    </location>
    <ligand>
        <name>ATP</name>
        <dbReference type="ChEBI" id="CHEBI:30616"/>
    </ligand>
</feature>
<keyword evidence="8" id="KW-1185">Reference proteome</keyword>
<comment type="caution">
    <text evidence="6">Lacks conserved residue(s) required for the propagation of feature annotation.</text>
</comment>
<gene>
    <name evidence="6" type="primary">mreB</name>
    <name evidence="7" type="ORF">ACFQGD_05810</name>
</gene>
<evidence type="ECO:0000313" key="8">
    <source>
        <dbReference type="Proteomes" id="UP001596337"/>
    </source>
</evidence>
<comment type="function">
    <text evidence="6">Forms membrane-associated dynamic filaments that are essential for cell shape determination. Acts by regulating cell wall synthesis and cell elongation, and thus cell shape. A feedback loop between cell geometry and MreB localization may maintain elongated cell shape by targeting cell wall growth to regions of negative cell wall curvature.</text>
</comment>
<dbReference type="InterPro" id="IPR043129">
    <property type="entry name" value="ATPase_NBD"/>
</dbReference>
<proteinExistence type="inferred from homology"/>
<feature type="binding site" evidence="6">
    <location>
        <begin position="156"/>
        <end position="158"/>
    </location>
    <ligand>
        <name>ATP</name>
        <dbReference type="ChEBI" id="CHEBI:30616"/>
    </ligand>
</feature>
<keyword evidence="3 6" id="KW-0067">ATP-binding</keyword>
<dbReference type="CDD" id="cd10225">
    <property type="entry name" value="ASKHA_NBD_MreB-like"/>
    <property type="match status" value="1"/>
</dbReference>
<organism evidence="7 8">
    <name type="scientific">Haloechinothrix salitolerans</name>
    <dbReference type="NCBI Taxonomy" id="926830"/>
    <lineage>
        <taxon>Bacteria</taxon>
        <taxon>Bacillati</taxon>
        <taxon>Actinomycetota</taxon>
        <taxon>Actinomycetes</taxon>
        <taxon>Pseudonocardiales</taxon>
        <taxon>Pseudonocardiaceae</taxon>
        <taxon>Haloechinothrix</taxon>
    </lineage>
</organism>
<dbReference type="EMBL" id="JBHSXX010000001">
    <property type="protein sequence ID" value="MFC6866657.1"/>
    <property type="molecule type" value="Genomic_DNA"/>
</dbReference>
<comment type="subcellular location">
    <subcellularLocation>
        <location evidence="6">Cytoplasm</location>
    </subcellularLocation>
    <text evidence="6">Membrane-associated.</text>
</comment>
<keyword evidence="2 6" id="KW-0547">Nucleotide-binding</keyword>
<evidence type="ECO:0000256" key="5">
    <source>
        <dbReference type="ARBA" id="ARBA00023458"/>
    </source>
</evidence>
<comment type="caution">
    <text evidence="7">The sequence shown here is derived from an EMBL/GenBank/DDBJ whole genome shotgun (WGS) entry which is preliminary data.</text>
</comment>